<dbReference type="Pfam" id="PF13264">
    <property type="entry name" value="DUF4055"/>
    <property type="match status" value="1"/>
</dbReference>
<name>A0AA42H2P9_STUST</name>
<feature type="domain" description="DUF4055" evidence="1">
    <location>
        <begin position="235"/>
        <end position="369"/>
    </location>
</feature>
<gene>
    <name evidence="2" type="ORF">N7335_02085</name>
</gene>
<reference evidence="2" key="1">
    <citation type="submission" date="2022-09" db="EMBL/GenBank/DDBJ databases">
        <title>Intensive care unit water sources are persistently colonized with multi-drug resistant bacteria and are the site of extensive horizontal gene transfer of antibiotic resistance genes.</title>
        <authorList>
            <person name="Diorio-Toth L."/>
        </authorList>
    </citation>
    <scope>NUCLEOTIDE SEQUENCE</scope>
    <source>
        <strain evidence="2">GD04147</strain>
    </source>
</reference>
<accession>A0AA42H2P9</accession>
<dbReference type="RefSeq" id="WP_279647953.1">
    <property type="nucleotide sequence ID" value="NZ_JAODZE010000001.1"/>
</dbReference>
<protein>
    <submittedName>
        <fullName evidence="2">DUF4055 domain-containing protein</fullName>
    </submittedName>
</protein>
<comment type="caution">
    <text evidence="2">The sequence shown here is derived from an EMBL/GenBank/DDBJ whole genome shotgun (WGS) entry which is preliminary data.</text>
</comment>
<dbReference type="InterPro" id="IPR025129">
    <property type="entry name" value="DUF4055"/>
</dbReference>
<sequence>MAVQDRSKKMSQLYADREMIRAIRGGTKTMREAGEKYLPREQGESQSSYKRRISRSTFDNLMRETIEGHTAKPHSKPYVFTSDNHQELADDYLKRADSKGTSAVQVGSVATEDAYWNGTSLLLADAPESGGRPYYYNLSMDSVLDYDQDEDGLLTYFRFAEKISVRDGEFDVKEVGRVRVFKREGVNVTWDLWEEKDGGDYVLITSGNKFPLDFIPVFPVHAGTVAPGEFFADPPLLNVAYLNVQLWQESSDQSHILHVAKVPILFMKGGDVNPQTGETGQISIGSEYAIVQQSPQAELSYVEIAGNSIAAGRESIKDIEHKIMRAGLELLQNNGATETATGRALQAGVNNNKVAQAACNLEAALEKTMYAIGKFNMISEPDFAVSVHKDYGINASAEEINALTQARTLGDLSREDYLSELKRRGIMRPEFNFEDNNDRLGMEMV</sequence>
<evidence type="ECO:0000313" key="3">
    <source>
        <dbReference type="Proteomes" id="UP001158076"/>
    </source>
</evidence>
<proteinExistence type="predicted"/>
<organism evidence="2 3">
    <name type="scientific">Stutzerimonas stutzeri</name>
    <name type="common">Pseudomonas stutzeri</name>
    <dbReference type="NCBI Taxonomy" id="316"/>
    <lineage>
        <taxon>Bacteria</taxon>
        <taxon>Pseudomonadati</taxon>
        <taxon>Pseudomonadota</taxon>
        <taxon>Gammaproteobacteria</taxon>
        <taxon>Pseudomonadales</taxon>
        <taxon>Pseudomonadaceae</taxon>
        <taxon>Stutzerimonas</taxon>
    </lineage>
</organism>
<evidence type="ECO:0000313" key="2">
    <source>
        <dbReference type="EMBL" id="MDH0145176.1"/>
    </source>
</evidence>
<dbReference type="AlphaFoldDB" id="A0AA42H2P9"/>
<dbReference type="EMBL" id="JAODZE010000001">
    <property type="protein sequence ID" value="MDH0145176.1"/>
    <property type="molecule type" value="Genomic_DNA"/>
</dbReference>
<evidence type="ECO:0000259" key="1">
    <source>
        <dbReference type="Pfam" id="PF13264"/>
    </source>
</evidence>
<dbReference type="Proteomes" id="UP001158076">
    <property type="component" value="Unassembled WGS sequence"/>
</dbReference>